<evidence type="ECO:0000256" key="1">
    <source>
        <dbReference type="ARBA" id="ARBA00022723"/>
    </source>
</evidence>
<reference evidence="7" key="1">
    <citation type="journal article" date="2014" name="Science">
        <title>Nonhuman genetics. Genomic basis for the convergent evolution of electric organs.</title>
        <authorList>
            <person name="Gallant J.R."/>
            <person name="Traeger L.L."/>
            <person name="Volkening J.D."/>
            <person name="Moffett H."/>
            <person name="Chen P.H."/>
            <person name="Novina C.D."/>
            <person name="Phillips G.N.Jr."/>
            <person name="Anand R."/>
            <person name="Wells G.B."/>
            <person name="Pinch M."/>
            <person name="Guth R."/>
            <person name="Unguez G.A."/>
            <person name="Albert J.S."/>
            <person name="Zakon H.H."/>
            <person name="Samanta M.P."/>
            <person name="Sussman M.R."/>
        </authorList>
    </citation>
    <scope>NUCLEOTIDE SEQUENCE [LARGE SCALE GENOMIC DNA]</scope>
</reference>
<evidence type="ECO:0000256" key="2">
    <source>
        <dbReference type="ARBA" id="ARBA00022771"/>
    </source>
</evidence>
<reference evidence="6" key="4">
    <citation type="submission" date="2025-08" db="UniProtKB">
        <authorList>
            <consortium name="Ensembl"/>
        </authorList>
    </citation>
    <scope>IDENTIFICATION</scope>
</reference>
<evidence type="ECO:0000313" key="7">
    <source>
        <dbReference type="Proteomes" id="UP000314983"/>
    </source>
</evidence>
<dbReference type="SUPFAM" id="SSF57850">
    <property type="entry name" value="RING/U-box"/>
    <property type="match status" value="2"/>
</dbReference>
<dbReference type="GeneTree" id="ENSGT00390000003759"/>
<dbReference type="STRING" id="8005.ENSEEEP00000019467"/>
<dbReference type="InterPro" id="IPR042862">
    <property type="entry name" value="RNF32"/>
</dbReference>
<dbReference type="Gene3D" id="3.30.40.10">
    <property type="entry name" value="Zinc/RING finger domain, C3HC4 (zinc finger)"/>
    <property type="match status" value="2"/>
</dbReference>
<dbReference type="Ensembl" id="ENSEEET00000019681.2">
    <property type="protein sequence ID" value="ENSEEEP00000019467.1"/>
    <property type="gene ID" value="ENSEEEG00000009544.2"/>
</dbReference>
<keyword evidence="1" id="KW-0479">Metal-binding</keyword>
<dbReference type="InterPro" id="IPR000048">
    <property type="entry name" value="IQ_motif_EF-hand-BS"/>
</dbReference>
<evidence type="ECO:0000256" key="3">
    <source>
        <dbReference type="ARBA" id="ARBA00022833"/>
    </source>
</evidence>
<proteinExistence type="predicted"/>
<sequence length="353" mass="40526">VPLGRGSGVGGRKLALAAVALQDHIIRSDPKLQSLCLPDYACCGPHRAQQPTVRHTHTEHRPGDEREYVLDPAPPPLTLAQRLGLVAAPRRLTAVEWTGIKSRSLQEGDSVHPCVICREEFRLQPQVLLSCSHVFHKTCLEAFECFSGRKCCPMCRREQYETRLIHDGARLYREKCTVRIQACWRGYAARKWYRNVRKRLPPNDPCLRRQFFEAKFQELNDNLVQSCAPSDVEEFLRDIDRSIASSRDIFRHFDRSRSSISEMDEEHWLQAQYKAIQRDVRDCPICLTPLSATGVRCTQARPLLLLSCSHLFHTTCLQAFERFCLDSEPTCPLCRCSYTTRTNPPTRLKFTSE</sequence>
<dbReference type="PANTHER" id="PTHR14991:SF0">
    <property type="entry name" value="RING FINGER PROTEIN 32"/>
    <property type="match status" value="1"/>
</dbReference>
<protein>
    <recommendedName>
        <fullName evidence="5">RING-type domain-containing protein</fullName>
    </recommendedName>
</protein>
<dbReference type="PROSITE" id="PS50096">
    <property type="entry name" value="IQ"/>
    <property type="match status" value="1"/>
</dbReference>
<dbReference type="CDD" id="cd16677">
    <property type="entry name" value="RING-H2_RNF32_rpt1"/>
    <property type="match status" value="1"/>
</dbReference>
<reference evidence="6" key="5">
    <citation type="submission" date="2025-09" db="UniProtKB">
        <authorList>
            <consortium name="Ensembl"/>
        </authorList>
    </citation>
    <scope>IDENTIFICATION</scope>
</reference>
<dbReference type="SMART" id="SM00184">
    <property type="entry name" value="RING"/>
    <property type="match status" value="2"/>
</dbReference>
<dbReference type="GO" id="GO:0008270">
    <property type="term" value="F:zinc ion binding"/>
    <property type="evidence" value="ECO:0007669"/>
    <property type="project" value="UniProtKB-KW"/>
</dbReference>
<dbReference type="InterPro" id="IPR027370">
    <property type="entry name" value="Znf-RING_euk"/>
</dbReference>
<reference evidence="6" key="3">
    <citation type="submission" date="2020-05" db="EMBL/GenBank/DDBJ databases">
        <title>Electrophorus electricus (electric eel) genome, fEleEle1, primary haplotype.</title>
        <authorList>
            <person name="Myers G."/>
            <person name="Meyer A."/>
            <person name="Fedrigo O."/>
            <person name="Formenti G."/>
            <person name="Rhie A."/>
            <person name="Tracey A."/>
            <person name="Sims Y."/>
            <person name="Jarvis E.D."/>
        </authorList>
    </citation>
    <scope>NUCLEOTIDE SEQUENCE [LARGE SCALE GENOMIC DNA]</scope>
</reference>
<dbReference type="PROSITE" id="PS50089">
    <property type="entry name" value="ZF_RING_2"/>
    <property type="match status" value="2"/>
</dbReference>
<accession>A0A4W4F5P3</accession>
<dbReference type="PANTHER" id="PTHR14991">
    <property type="entry name" value="RING FINGER PROTEIN 32"/>
    <property type="match status" value="1"/>
</dbReference>
<dbReference type="Proteomes" id="UP000314983">
    <property type="component" value="Chromosome 18"/>
</dbReference>
<reference evidence="7" key="2">
    <citation type="journal article" date="2017" name="Sci. Adv.">
        <title>A tail of two voltages: Proteomic comparison of the three electric organs of the electric eel.</title>
        <authorList>
            <person name="Traeger L.L."/>
            <person name="Sabat G."/>
            <person name="Barrett-Wilt G.A."/>
            <person name="Wells G.B."/>
            <person name="Sussman M.R."/>
        </authorList>
    </citation>
    <scope>NUCLEOTIDE SEQUENCE [LARGE SCALE GENOMIC DNA]</scope>
</reference>
<dbReference type="Pfam" id="PF00612">
    <property type="entry name" value="IQ"/>
    <property type="match status" value="1"/>
</dbReference>
<dbReference type="CDD" id="cd16678">
    <property type="entry name" value="RING-H2_RNF32_rpt2"/>
    <property type="match status" value="1"/>
</dbReference>
<evidence type="ECO:0000256" key="4">
    <source>
        <dbReference type="PROSITE-ProRule" id="PRU00175"/>
    </source>
</evidence>
<dbReference type="Pfam" id="PF13445">
    <property type="entry name" value="zf-RING_UBOX"/>
    <property type="match status" value="2"/>
</dbReference>
<keyword evidence="2 4" id="KW-0863">Zinc-finger</keyword>
<dbReference type="AlphaFoldDB" id="A0A4W4F5P3"/>
<keyword evidence="7" id="KW-1185">Reference proteome</keyword>
<dbReference type="CDD" id="cd23767">
    <property type="entry name" value="IQCD"/>
    <property type="match status" value="1"/>
</dbReference>
<name>A0A4W4F5P3_ELEEL</name>
<organism evidence="6 7">
    <name type="scientific">Electrophorus electricus</name>
    <name type="common">Electric eel</name>
    <name type="synonym">Gymnotus electricus</name>
    <dbReference type="NCBI Taxonomy" id="8005"/>
    <lineage>
        <taxon>Eukaryota</taxon>
        <taxon>Metazoa</taxon>
        <taxon>Chordata</taxon>
        <taxon>Craniata</taxon>
        <taxon>Vertebrata</taxon>
        <taxon>Euteleostomi</taxon>
        <taxon>Actinopterygii</taxon>
        <taxon>Neopterygii</taxon>
        <taxon>Teleostei</taxon>
        <taxon>Ostariophysi</taxon>
        <taxon>Gymnotiformes</taxon>
        <taxon>Gymnotoidei</taxon>
        <taxon>Gymnotidae</taxon>
        <taxon>Electrophorus</taxon>
    </lineage>
</organism>
<feature type="domain" description="RING-type" evidence="5">
    <location>
        <begin position="114"/>
        <end position="156"/>
    </location>
</feature>
<keyword evidence="3" id="KW-0862">Zinc</keyword>
<feature type="domain" description="RING-type" evidence="5">
    <location>
        <begin position="283"/>
        <end position="335"/>
    </location>
</feature>
<gene>
    <name evidence="6" type="primary">RNF32</name>
</gene>
<evidence type="ECO:0000259" key="5">
    <source>
        <dbReference type="PROSITE" id="PS50089"/>
    </source>
</evidence>
<evidence type="ECO:0000313" key="6">
    <source>
        <dbReference type="Ensembl" id="ENSEEEP00000019467.1"/>
    </source>
</evidence>
<dbReference type="InterPro" id="IPR013083">
    <property type="entry name" value="Znf_RING/FYVE/PHD"/>
</dbReference>
<dbReference type="InterPro" id="IPR001841">
    <property type="entry name" value="Znf_RING"/>
</dbReference>
<dbReference type="OMA" id="PQENDWD"/>
<dbReference type="Gene3D" id="1.20.5.190">
    <property type="match status" value="1"/>
</dbReference>